<protein>
    <recommendedName>
        <fullName evidence="3">TagK domain-containing protein</fullName>
    </recommendedName>
</protein>
<accession>A0A085GIL3</accession>
<organism evidence="1 2">
    <name type="scientific">Ewingella americana (strain ATCC 33852 / DSM 4580 / CCUG 14506 / JCM 5911 / LMG 7869 / NCTC 12157 / CDC 1468-78)</name>
    <dbReference type="NCBI Taxonomy" id="910964"/>
    <lineage>
        <taxon>Bacteria</taxon>
        <taxon>Pseudomonadati</taxon>
        <taxon>Pseudomonadota</taxon>
        <taxon>Gammaproteobacteria</taxon>
        <taxon>Enterobacterales</taxon>
        <taxon>Yersiniaceae</taxon>
        <taxon>Ewingella</taxon>
    </lineage>
</organism>
<sequence>MLLVLTWPRMSQQLQLNESITCEKPVCFNILNGEFAPHSMGDGHDEVQFYWDVSQPMMVNHSHDMLCTINGTQLAPGEHHPLPLEAEIKFGYFVITTKQASQDANSRQFIDNLTLLEQPSAFDAPELPAIEDILTHGGYYVSYLDDLHADHVYGPQGPDILKSLELEYKRFLMWGEQGKPFSSSAAPQKSQLLANDGFLENVRDSVKNKTVTECILDSTGLIDKVTRQLNVIDGVEESAHEERQDILKALAPEHILTKEQNSVPALVFQELYKLGLNSHL</sequence>
<dbReference type="OrthoDB" id="6516812at2"/>
<reference evidence="1 2" key="1">
    <citation type="submission" date="2014-05" db="EMBL/GenBank/DDBJ databases">
        <title>ATOL: Assembling a taxonomically balanced genome-scale reconstruction of the evolutionary history of the Enterobacteriaceae.</title>
        <authorList>
            <person name="Plunkett G.III."/>
            <person name="Neeno-Eckwall E.C."/>
            <person name="Glasner J.D."/>
            <person name="Perna N.T."/>
        </authorList>
    </citation>
    <scope>NUCLEOTIDE SEQUENCE [LARGE SCALE GENOMIC DNA]</scope>
    <source>
        <strain evidence="1 2">ATCC 33852</strain>
    </source>
</reference>
<evidence type="ECO:0008006" key="3">
    <source>
        <dbReference type="Google" id="ProtNLM"/>
    </source>
</evidence>
<proteinExistence type="predicted"/>
<comment type="caution">
    <text evidence="1">The sequence shown here is derived from an EMBL/GenBank/DDBJ whole genome shotgun (WGS) entry which is preliminary data.</text>
</comment>
<dbReference type="EMBL" id="JMPJ01000037">
    <property type="protein sequence ID" value="KFC83558.1"/>
    <property type="molecule type" value="Genomic_DNA"/>
</dbReference>
<evidence type="ECO:0000313" key="2">
    <source>
        <dbReference type="Proteomes" id="UP000028640"/>
    </source>
</evidence>
<dbReference type="RefSeq" id="WP_034789457.1">
    <property type="nucleotide sequence ID" value="NZ_JMPJ01000037.1"/>
</dbReference>
<dbReference type="STRING" id="910964.GEAM_1186"/>
<dbReference type="AlphaFoldDB" id="A0A085GIL3"/>
<dbReference type="NCBIfam" id="NF033419">
    <property type="entry name" value="T6SS_TagK_dom"/>
    <property type="match status" value="1"/>
</dbReference>
<keyword evidence="2" id="KW-1185">Reference proteome</keyword>
<name>A0A085GIL3_EWIA3</name>
<dbReference type="GeneID" id="78379528"/>
<gene>
    <name evidence="1" type="ORF">GEAM_1186</name>
</gene>
<dbReference type="InterPro" id="IPR047914">
    <property type="entry name" value="TagK-like_C"/>
</dbReference>
<evidence type="ECO:0000313" key="1">
    <source>
        <dbReference type="EMBL" id="KFC83558.1"/>
    </source>
</evidence>
<dbReference type="Proteomes" id="UP000028640">
    <property type="component" value="Unassembled WGS sequence"/>
</dbReference>
<dbReference type="eggNOG" id="ENOG5032ID7">
    <property type="taxonomic scope" value="Bacteria"/>
</dbReference>